<feature type="compositionally biased region" description="Basic and acidic residues" evidence="1">
    <location>
        <begin position="107"/>
        <end position="117"/>
    </location>
</feature>
<dbReference type="eggNOG" id="COG1813">
    <property type="taxonomic scope" value="Bacteria"/>
</dbReference>
<dbReference type="InterPro" id="IPR001387">
    <property type="entry name" value="Cro/C1-type_HTH"/>
</dbReference>
<dbReference type="STRING" id="1121939.L861_09030"/>
<dbReference type="Gene3D" id="1.10.260.40">
    <property type="entry name" value="lambda repressor-like DNA-binding domains"/>
    <property type="match status" value="1"/>
</dbReference>
<protein>
    <recommendedName>
        <fullName evidence="2">HTH cro/C1-type domain-containing protein</fullName>
    </recommendedName>
</protein>
<evidence type="ECO:0000313" key="3">
    <source>
        <dbReference type="EMBL" id="EPC02487.1"/>
    </source>
</evidence>
<dbReference type="EMBL" id="ASTJ01000024">
    <property type="protein sequence ID" value="EPC02487.1"/>
    <property type="molecule type" value="Genomic_DNA"/>
</dbReference>
<dbReference type="PATRIC" id="fig|1121939.11.peg.1913"/>
<gene>
    <name evidence="3" type="ORF">L861_09030</name>
</gene>
<dbReference type="RefSeq" id="WP_016416418.1">
    <property type="nucleotide sequence ID" value="NZ_AUAB01000002.1"/>
</dbReference>
<accession>S2KK38</accession>
<dbReference type="SMART" id="SM00530">
    <property type="entry name" value="HTH_XRE"/>
    <property type="match status" value="1"/>
</dbReference>
<dbReference type="Proteomes" id="UP000014463">
    <property type="component" value="Unassembled WGS sequence"/>
</dbReference>
<comment type="caution">
    <text evidence="3">The sequence shown here is derived from an EMBL/GenBank/DDBJ whole genome shotgun (WGS) entry which is preliminary data.</text>
</comment>
<keyword evidence="4" id="KW-1185">Reference proteome</keyword>
<dbReference type="InterPro" id="IPR010982">
    <property type="entry name" value="Lambda_DNA-bd_dom_sf"/>
</dbReference>
<feature type="compositionally biased region" description="Basic and acidic residues" evidence="1">
    <location>
        <begin position="85"/>
        <end position="94"/>
    </location>
</feature>
<dbReference type="CDD" id="cd00093">
    <property type="entry name" value="HTH_XRE"/>
    <property type="match status" value="1"/>
</dbReference>
<feature type="domain" description="HTH cro/C1-type" evidence="2">
    <location>
        <begin position="10"/>
        <end position="61"/>
    </location>
</feature>
<feature type="region of interest" description="Disordered" evidence="1">
    <location>
        <begin position="85"/>
        <end position="117"/>
    </location>
</feature>
<dbReference type="Pfam" id="PF01381">
    <property type="entry name" value="HTH_3"/>
    <property type="match status" value="1"/>
</dbReference>
<evidence type="ECO:0000259" key="2">
    <source>
        <dbReference type="PROSITE" id="PS50943"/>
    </source>
</evidence>
<reference evidence="3 4" key="1">
    <citation type="journal article" date="2013" name="Genome Announc.">
        <title>Draft genome sequence of the moderately halophilic gammaproteobacterium Halomonas anticariensis FP35.</title>
        <authorList>
            <person name="Tahrioui A."/>
            <person name="Quesada E."/>
            <person name="Llamas I."/>
        </authorList>
    </citation>
    <scope>NUCLEOTIDE SEQUENCE [LARGE SCALE GENOMIC DNA]</scope>
    <source>
        <strain evidence="4">DSM 16096 / CECT 5854 / LMG 22089 / FP35</strain>
    </source>
</reference>
<dbReference type="GO" id="GO:0003677">
    <property type="term" value="F:DNA binding"/>
    <property type="evidence" value="ECO:0007669"/>
    <property type="project" value="InterPro"/>
</dbReference>
<organism evidence="3 4">
    <name type="scientific">Litchfieldella anticariensis (strain DSM 16096 / CECT 5854 / CIP 108499 / LMG 22089 / FP35)</name>
    <name type="common">Halomonas anticariensis</name>
    <dbReference type="NCBI Taxonomy" id="1121939"/>
    <lineage>
        <taxon>Bacteria</taxon>
        <taxon>Pseudomonadati</taxon>
        <taxon>Pseudomonadota</taxon>
        <taxon>Gammaproteobacteria</taxon>
        <taxon>Oceanospirillales</taxon>
        <taxon>Halomonadaceae</taxon>
        <taxon>Litchfieldella</taxon>
    </lineage>
</organism>
<dbReference type="AlphaFoldDB" id="S2KK38"/>
<dbReference type="PROSITE" id="PS50943">
    <property type="entry name" value="HTH_CROC1"/>
    <property type="match status" value="1"/>
</dbReference>
<sequence length="117" mass="12490">MSGIGDRLFEERKRLKLSQAAMGEIGGVHANAQRNYEKGVRNPDATYLAAVAEKGVDVLYVLTGQRSTTEGALSPDEAALLDNYRHTPPERRGSLAEVSQVFAASGKAEKDGKAGSN</sequence>
<proteinExistence type="predicted"/>
<name>S2KK38_LITA3</name>
<evidence type="ECO:0000313" key="4">
    <source>
        <dbReference type="Proteomes" id="UP000014463"/>
    </source>
</evidence>
<dbReference type="SUPFAM" id="SSF47413">
    <property type="entry name" value="lambda repressor-like DNA-binding domains"/>
    <property type="match status" value="1"/>
</dbReference>
<evidence type="ECO:0000256" key="1">
    <source>
        <dbReference type="SAM" id="MobiDB-lite"/>
    </source>
</evidence>
<dbReference type="OrthoDB" id="9791537at2"/>